<keyword evidence="9 11" id="KW-0326">Glycosidase</keyword>
<keyword evidence="8 11" id="KW-0119">Carbohydrate metabolism</keyword>
<evidence type="ECO:0000259" key="13">
    <source>
        <dbReference type="PROSITE" id="PS51760"/>
    </source>
</evidence>
<evidence type="ECO:0000256" key="1">
    <source>
        <dbReference type="ARBA" id="ARBA00000681"/>
    </source>
</evidence>
<dbReference type="SMART" id="SM00633">
    <property type="entry name" value="Glyco_10"/>
    <property type="match status" value="1"/>
</dbReference>
<dbReference type="GO" id="GO:0005576">
    <property type="term" value="C:extracellular region"/>
    <property type="evidence" value="ECO:0007669"/>
    <property type="project" value="UniProtKB-SubCell"/>
</dbReference>
<dbReference type="EMBL" id="MU839831">
    <property type="protein sequence ID" value="KAK1756960.1"/>
    <property type="molecule type" value="Genomic_DNA"/>
</dbReference>
<gene>
    <name evidence="14" type="ORF">QBC47DRAFT_320355</name>
</gene>
<evidence type="ECO:0000313" key="14">
    <source>
        <dbReference type="EMBL" id="KAK1756960.1"/>
    </source>
</evidence>
<comment type="subcellular location">
    <subcellularLocation>
        <location evidence="2">Secreted</location>
    </subcellularLocation>
</comment>
<sequence>MLINFISLGLLLVSAATTGVSAQQNKPGSSSGTGTQAKADQGLNALMVAAGKLYMGTAIETNNFNDAAYMAIANDRNEFGLYVPENSQKWEEIQPAVNTFSFAAPDSIDALAKKNGQMFRCHTLTWHSQLPTFVANGTWTKDTLSALITTHITNIVTHYAGSCYAWDVVNEALNDNGTFRSSVFFRTMGTDFLPLSFTVASKADPNAKLYYNDFNLETLPRKADAAVALVKLVQAAGAPIHGIGFQAHFRVGQTPNTTSLVALQNRFVALGLDTTFSELDIAHTSLPPNSTAIERQAQDYVGVVAACLAVQRCVGITLWQFSDKYSWIPTTFPGLGDACLWTANFTKKPAYSSVASFLAGKAAATPGPNASGRPGGGVQSTPTSTAFSAASPAFAMSGGGAKGLMLCKSVLLSVFVVVLLSW</sequence>
<comment type="pathway">
    <text evidence="3">Glycan degradation; xylan degradation.</text>
</comment>
<keyword evidence="6" id="KW-0858">Xylan degradation</keyword>
<proteinExistence type="inferred from homology"/>
<feature type="signal peptide" evidence="12">
    <location>
        <begin position="1"/>
        <end position="22"/>
    </location>
</feature>
<evidence type="ECO:0000256" key="6">
    <source>
        <dbReference type="ARBA" id="ARBA00022651"/>
    </source>
</evidence>
<dbReference type="PANTHER" id="PTHR31490:SF35">
    <property type="entry name" value="ENDO-1,4-BETA-XYLANASE"/>
    <property type="match status" value="1"/>
</dbReference>
<keyword evidence="7 11" id="KW-0378">Hydrolase</keyword>
<evidence type="ECO:0000256" key="11">
    <source>
        <dbReference type="RuleBase" id="RU361174"/>
    </source>
</evidence>
<evidence type="ECO:0000256" key="3">
    <source>
        <dbReference type="ARBA" id="ARBA00004851"/>
    </source>
</evidence>
<dbReference type="Gene3D" id="3.20.20.80">
    <property type="entry name" value="Glycosidases"/>
    <property type="match status" value="1"/>
</dbReference>
<protein>
    <recommendedName>
        <fullName evidence="11">Beta-xylanase</fullName>
        <ecNumber evidence="11">3.2.1.8</ecNumber>
    </recommendedName>
</protein>
<comment type="caution">
    <text evidence="14">The sequence shown here is derived from an EMBL/GenBank/DDBJ whole genome shotgun (WGS) entry which is preliminary data.</text>
</comment>
<organism evidence="14 15">
    <name type="scientific">Echria macrotheca</name>
    <dbReference type="NCBI Taxonomy" id="438768"/>
    <lineage>
        <taxon>Eukaryota</taxon>
        <taxon>Fungi</taxon>
        <taxon>Dikarya</taxon>
        <taxon>Ascomycota</taxon>
        <taxon>Pezizomycotina</taxon>
        <taxon>Sordariomycetes</taxon>
        <taxon>Sordariomycetidae</taxon>
        <taxon>Sordariales</taxon>
        <taxon>Schizotheciaceae</taxon>
        <taxon>Echria</taxon>
    </lineage>
</organism>
<evidence type="ECO:0000256" key="2">
    <source>
        <dbReference type="ARBA" id="ARBA00004613"/>
    </source>
</evidence>
<evidence type="ECO:0000256" key="10">
    <source>
        <dbReference type="ARBA" id="ARBA00023326"/>
    </source>
</evidence>
<keyword evidence="10 11" id="KW-0624">Polysaccharide degradation</keyword>
<dbReference type="InterPro" id="IPR017853">
    <property type="entry name" value="GH"/>
</dbReference>
<dbReference type="GO" id="GO:0045493">
    <property type="term" value="P:xylan catabolic process"/>
    <property type="evidence" value="ECO:0007669"/>
    <property type="project" value="UniProtKB-KW"/>
</dbReference>
<dbReference type="GO" id="GO:0031176">
    <property type="term" value="F:endo-1,4-beta-xylanase activity"/>
    <property type="evidence" value="ECO:0007669"/>
    <property type="project" value="UniProtKB-EC"/>
</dbReference>
<evidence type="ECO:0000256" key="7">
    <source>
        <dbReference type="ARBA" id="ARBA00022801"/>
    </source>
</evidence>
<comment type="similarity">
    <text evidence="4 11">Belongs to the glycosyl hydrolase 10 (cellulase F) family.</text>
</comment>
<dbReference type="InterPro" id="IPR001000">
    <property type="entry name" value="GH10_dom"/>
</dbReference>
<feature type="domain" description="GH10" evidence="13">
    <location>
        <begin position="40"/>
        <end position="357"/>
    </location>
</feature>
<keyword evidence="12" id="KW-0732">Signal</keyword>
<accession>A0AAJ0FD99</accession>
<evidence type="ECO:0000313" key="15">
    <source>
        <dbReference type="Proteomes" id="UP001239445"/>
    </source>
</evidence>
<dbReference type="PANTHER" id="PTHR31490">
    <property type="entry name" value="GLYCOSYL HYDROLASE"/>
    <property type="match status" value="1"/>
</dbReference>
<dbReference type="Proteomes" id="UP001239445">
    <property type="component" value="Unassembled WGS sequence"/>
</dbReference>
<evidence type="ECO:0000256" key="12">
    <source>
        <dbReference type="SAM" id="SignalP"/>
    </source>
</evidence>
<comment type="catalytic activity">
    <reaction evidence="1 11">
        <text>Endohydrolysis of (1-&gt;4)-beta-D-xylosidic linkages in xylans.</text>
        <dbReference type="EC" id="3.2.1.8"/>
    </reaction>
</comment>
<evidence type="ECO:0000256" key="5">
    <source>
        <dbReference type="ARBA" id="ARBA00022525"/>
    </source>
</evidence>
<dbReference type="SUPFAM" id="SSF51445">
    <property type="entry name" value="(Trans)glycosidases"/>
    <property type="match status" value="1"/>
</dbReference>
<evidence type="ECO:0000256" key="9">
    <source>
        <dbReference type="ARBA" id="ARBA00023295"/>
    </source>
</evidence>
<dbReference type="InterPro" id="IPR044846">
    <property type="entry name" value="GH10"/>
</dbReference>
<name>A0AAJ0FD99_9PEZI</name>
<dbReference type="Pfam" id="PF00331">
    <property type="entry name" value="Glyco_hydro_10"/>
    <property type="match status" value="1"/>
</dbReference>
<keyword evidence="5" id="KW-0964">Secreted</keyword>
<evidence type="ECO:0000256" key="4">
    <source>
        <dbReference type="ARBA" id="ARBA00007495"/>
    </source>
</evidence>
<dbReference type="AlphaFoldDB" id="A0AAJ0FD99"/>
<reference evidence="14" key="1">
    <citation type="submission" date="2023-06" db="EMBL/GenBank/DDBJ databases">
        <title>Genome-scale phylogeny and comparative genomics of the fungal order Sordariales.</title>
        <authorList>
            <consortium name="Lawrence Berkeley National Laboratory"/>
            <person name="Hensen N."/>
            <person name="Bonometti L."/>
            <person name="Westerberg I."/>
            <person name="Brannstrom I.O."/>
            <person name="Guillou S."/>
            <person name="Cros-Aarteil S."/>
            <person name="Calhoun S."/>
            <person name="Haridas S."/>
            <person name="Kuo A."/>
            <person name="Mondo S."/>
            <person name="Pangilinan J."/>
            <person name="Riley R."/>
            <person name="Labutti K."/>
            <person name="Andreopoulos B."/>
            <person name="Lipzen A."/>
            <person name="Chen C."/>
            <person name="Yanf M."/>
            <person name="Daum C."/>
            <person name="Ng V."/>
            <person name="Clum A."/>
            <person name="Steindorff A."/>
            <person name="Ohm R."/>
            <person name="Martin F."/>
            <person name="Silar P."/>
            <person name="Natvig D."/>
            <person name="Lalanne C."/>
            <person name="Gautier V."/>
            <person name="Ament-Velasquez S.L."/>
            <person name="Kruys A."/>
            <person name="Hutchinson M.I."/>
            <person name="Powell A.J."/>
            <person name="Barry K."/>
            <person name="Miller A.N."/>
            <person name="Grigoriev I.V."/>
            <person name="Debuchy R."/>
            <person name="Gladieux P."/>
            <person name="Thoren M.H."/>
            <person name="Johannesson H."/>
        </authorList>
    </citation>
    <scope>NUCLEOTIDE SEQUENCE</scope>
    <source>
        <strain evidence="14">PSN4</strain>
    </source>
</reference>
<dbReference type="PRINTS" id="PR00134">
    <property type="entry name" value="GLHYDRLASE10"/>
</dbReference>
<keyword evidence="15" id="KW-1185">Reference proteome</keyword>
<evidence type="ECO:0000256" key="8">
    <source>
        <dbReference type="ARBA" id="ARBA00023277"/>
    </source>
</evidence>
<dbReference type="PROSITE" id="PS51760">
    <property type="entry name" value="GH10_2"/>
    <property type="match status" value="1"/>
</dbReference>
<feature type="chain" id="PRO_5042616630" description="Beta-xylanase" evidence="12">
    <location>
        <begin position="23"/>
        <end position="422"/>
    </location>
</feature>
<dbReference type="EC" id="3.2.1.8" evidence="11"/>